<feature type="non-terminal residue" evidence="2">
    <location>
        <position position="1"/>
    </location>
</feature>
<keyword evidence="3" id="KW-1185">Reference proteome</keyword>
<feature type="domain" description="Protein CPL1-like" evidence="1">
    <location>
        <begin position="1"/>
        <end position="54"/>
    </location>
</feature>
<accession>A0A0C3AKZ0</accession>
<dbReference type="EMBL" id="KN824316">
    <property type="protein sequence ID" value="KIM25240.1"/>
    <property type="molecule type" value="Genomic_DNA"/>
</dbReference>
<sequence length="61" mass="6642">GGCIYHYALDDRPVEGADCSAIPGVSGVECRAGRCHVHRCKRGWSTNSNSTECLPDQVYFP</sequence>
<evidence type="ECO:0000313" key="2">
    <source>
        <dbReference type="EMBL" id="KIM25240.1"/>
    </source>
</evidence>
<gene>
    <name evidence="2" type="ORF">M408DRAFT_74659</name>
</gene>
<proteinExistence type="predicted"/>
<name>A0A0C3AKZ0_SERVB</name>
<evidence type="ECO:0000313" key="3">
    <source>
        <dbReference type="Proteomes" id="UP000054097"/>
    </source>
</evidence>
<dbReference type="InterPro" id="IPR048661">
    <property type="entry name" value="CPL1-like"/>
</dbReference>
<dbReference type="HOGENOM" id="CLU_2929193_0_0_1"/>
<dbReference type="AlphaFoldDB" id="A0A0C3AKZ0"/>
<dbReference type="Pfam" id="PF21671">
    <property type="entry name" value="CPL1-like"/>
    <property type="match status" value="1"/>
</dbReference>
<reference evidence="3" key="2">
    <citation type="submission" date="2015-01" db="EMBL/GenBank/DDBJ databases">
        <title>Evolutionary Origins and Diversification of the Mycorrhizal Mutualists.</title>
        <authorList>
            <consortium name="DOE Joint Genome Institute"/>
            <consortium name="Mycorrhizal Genomics Consortium"/>
            <person name="Kohler A."/>
            <person name="Kuo A."/>
            <person name="Nagy L.G."/>
            <person name="Floudas D."/>
            <person name="Copeland A."/>
            <person name="Barry K.W."/>
            <person name="Cichocki N."/>
            <person name="Veneault-Fourrey C."/>
            <person name="LaButti K."/>
            <person name="Lindquist E.A."/>
            <person name="Lipzen A."/>
            <person name="Lundell T."/>
            <person name="Morin E."/>
            <person name="Murat C."/>
            <person name="Riley R."/>
            <person name="Ohm R."/>
            <person name="Sun H."/>
            <person name="Tunlid A."/>
            <person name="Henrissat B."/>
            <person name="Grigoriev I.V."/>
            <person name="Hibbett D.S."/>
            <person name="Martin F."/>
        </authorList>
    </citation>
    <scope>NUCLEOTIDE SEQUENCE [LARGE SCALE GENOMIC DNA]</scope>
    <source>
        <strain evidence="3">MAFF 305830</strain>
    </source>
</reference>
<organism evidence="2 3">
    <name type="scientific">Serendipita vermifera MAFF 305830</name>
    <dbReference type="NCBI Taxonomy" id="933852"/>
    <lineage>
        <taxon>Eukaryota</taxon>
        <taxon>Fungi</taxon>
        <taxon>Dikarya</taxon>
        <taxon>Basidiomycota</taxon>
        <taxon>Agaricomycotina</taxon>
        <taxon>Agaricomycetes</taxon>
        <taxon>Sebacinales</taxon>
        <taxon>Serendipitaceae</taxon>
        <taxon>Serendipita</taxon>
    </lineage>
</organism>
<dbReference type="OrthoDB" id="439917at2759"/>
<dbReference type="Proteomes" id="UP000054097">
    <property type="component" value="Unassembled WGS sequence"/>
</dbReference>
<reference evidence="2 3" key="1">
    <citation type="submission" date="2014-04" db="EMBL/GenBank/DDBJ databases">
        <authorList>
            <consortium name="DOE Joint Genome Institute"/>
            <person name="Kuo A."/>
            <person name="Zuccaro A."/>
            <person name="Kohler A."/>
            <person name="Nagy L.G."/>
            <person name="Floudas D."/>
            <person name="Copeland A."/>
            <person name="Barry K.W."/>
            <person name="Cichocki N."/>
            <person name="Veneault-Fourrey C."/>
            <person name="LaButti K."/>
            <person name="Lindquist E.A."/>
            <person name="Lipzen A."/>
            <person name="Lundell T."/>
            <person name="Morin E."/>
            <person name="Murat C."/>
            <person name="Sun H."/>
            <person name="Tunlid A."/>
            <person name="Henrissat B."/>
            <person name="Grigoriev I.V."/>
            <person name="Hibbett D.S."/>
            <person name="Martin F."/>
            <person name="Nordberg H.P."/>
            <person name="Cantor M.N."/>
            <person name="Hua S.X."/>
        </authorList>
    </citation>
    <scope>NUCLEOTIDE SEQUENCE [LARGE SCALE GENOMIC DNA]</scope>
    <source>
        <strain evidence="2 3">MAFF 305830</strain>
    </source>
</reference>
<protein>
    <recommendedName>
        <fullName evidence="1">Protein CPL1-like domain-containing protein</fullName>
    </recommendedName>
</protein>
<evidence type="ECO:0000259" key="1">
    <source>
        <dbReference type="Pfam" id="PF21671"/>
    </source>
</evidence>